<keyword evidence="8" id="KW-1185">Reference proteome</keyword>
<evidence type="ECO:0000256" key="3">
    <source>
        <dbReference type="ARBA" id="ARBA00016840"/>
    </source>
</evidence>
<dbReference type="InterPro" id="IPR022083">
    <property type="entry name" value="KBP"/>
</dbReference>
<dbReference type="InterPro" id="IPR011990">
    <property type="entry name" value="TPR-like_helical_dom_sf"/>
</dbReference>
<feature type="region of interest" description="Disordered" evidence="6">
    <location>
        <begin position="487"/>
        <end position="580"/>
    </location>
</feature>
<dbReference type="OrthoDB" id="409897at2759"/>
<dbReference type="Pfam" id="PF12309">
    <property type="entry name" value="KBP_C"/>
    <property type="match status" value="1"/>
</dbReference>
<feature type="compositionally biased region" description="Basic and acidic residues" evidence="6">
    <location>
        <begin position="503"/>
        <end position="532"/>
    </location>
</feature>
<dbReference type="GO" id="GO:0005856">
    <property type="term" value="C:cytoskeleton"/>
    <property type="evidence" value="ECO:0007669"/>
    <property type="project" value="UniProtKB-SubCell"/>
</dbReference>
<comment type="subcellular location">
    <subcellularLocation>
        <location evidence="1">Cytoplasm</location>
        <location evidence="1">Cytoskeleton</location>
    </subcellularLocation>
</comment>
<proteinExistence type="inferred from homology"/>
<dbReference type="PANTHER" id="PTHR46321">
    <property type="entry name" value="KIF1-BINDING PROTEIN"/>
    <property type="match status" value="1"/>
</dbReference>
<gene>
    <name evidence="7" type="ORF">CALMAC_LOCUS7791</name>
</gene>
<dbReference type="Gene3D" id="1.25.40.10">
    <property type="entry name" value="Tetratricopeptide repeat domain"/>
    <property type="match status" value="1"/>
</dbReference>
<protein>
    <recommendedName>
        <fullName evidence="3">KIF-binding protein</fullName>
    </recommendedName>
</protein>
<evidence type="ECO:0000313" key="8">
    <source>
        <dbReference type="Proteomes" id="UP000410492"/>
    </source>
</evidence>
<comment type="similarity">
    <text evidence="2">Belongs to the KIF-binding protein family.</text>
</comment>
<organism evidence="7 8">
    <name type="scientific">Callosobruchus maculatus</name>
    <name type="common">Southern cowpea weevil</name>
    <name type="synonym">Pulse bruchid</name>
    <dbReference type="NCBI Taxonomy" id="64391"/>
    <lineage>
        <taxon>Eukaryota</taxon>
        <taxon>Metazoa</taxon>
        <taxon>Ecdysozoa</taxon>
        <taxon>Arthropoda</taxon>
        <taxon>Hexapoda</taxon>
        <taxon>Insecta</taxon>
        <taxon>Pterygota</taxon>
        <taxon>Neoptera</taxon>
        <taxon>Endopterygota</taxon>
        <taxon>Coleoptera</taxon>
        <taxon>Polyphaga</taxon>
        <taxon>Cucujiformia</taxon>
        <taxon>Chrysomeloidea</taxon>
        <taxon>Chrysomelidae</taxon>
        <taxon>Bruchinae</taxon>
        <taxon>Bruchini</taxon>
        <taxon>Callosobruchus</taxon>
    </lineage>
</organism>
<evidence type="ECO:0000256" key="4">
    <source>
        <dbReference type="ARBA" id="ARBA00022490"/>
    </source>
</evidence>
<feature type="non-terminal residue" evidence="7">
    <location>
        <position position="1"/>
    </location>
</feature>
<dbReference type="SUPFAM" id="SSF48452">
    <property type="entry name" value="TPR-like"/>
    <property type="match status" value="1"/>
</dbReference>
<dbReference type="PANTHER" id="PTHR46321:SF1">
    <property type="entry name" value="KIF-BINDING PROTEIN"/>
    <property type="match status" value="1"/>
</dbReference>
<dbReference type="EMBL" id="CAACVG010007412">
    <property type="protein sequence ID" value="VEN45293.1"/>
    <property type="molecule type" value="Genomic_DNA"/>
</dbReference>
<evidence type="ECO:0000313" key="7">
    <source>
        <dbReference type="EMBL" id="VEN45293.1"/>
    </source>
</evidence>
<feature type="compositionally biased region" description="Basic and acidic residues" evidence="6">
    <location>
        <begin position="541"/>
        <end position="567"/>
    </location>
</feature>
<evidence type="ECO:0000256" key="1">
    <source>
        <dbReference type="ARBA" id="ARBA00004245"/>
    </source>
</evidence>
<sequence>KTPVKKLATCVILDSQKITSVISRNTTSIPKMEVLTKEVLAELKKEYHKSKSTIDEEPTQLDSESKIDEFLKKTEQDSSEYMKLLSMKASVLYEKAKICLAKNQFETCKELLEKGLSLIKDHSEHTQIHFLYLRIVNYLSYVLSRTGELEKAKNLLEAIVNAESKIEPLVYSTDDLFSNNQVDQAIAKSKIHKLVINNMQMLGWVYGKLGLTDQYADTVHRSLQKELDTTDGDPIQWAVRCYRLASLFLAQSKWANARYHLTAAQMVLDPLEMAMNTNTAVLYRVQADLARVWVNYGLHLFSTSKKILIEKAFTDNPNIKPSSEVPEFQFTGMEVKLPNVPAKEIVDNQEARCLFSHTHTWLKRARLYYTLRDFPVQYVNIILELSELYRFQSFYEKDIDSQYAVQRKRCEALETLSSILKEVRPNCYAAVNLEIIREIIEVQMEMMQLNLKRIYGPKEELTYSDETDLRKRIDTVADIHSRIESLCAEPNSSTQPEQAAHPQEFEEKFSRSVKKAEEREKERISEHVHELETPGVKLHTKPTESKTEEVLEMKVEGCEEKEERNGEGEGQQPVVTSPVM</sequence>
<evidence type="ECO:0000256" key="6">
    <source>
        <dbReference type="SAM" id="MobiDB-lite"/>
    </source>
</evidence>
<keyword evidence="5" id="KW-0206">Cytoskeleton</keyword>
<accession>A0A653CC55</accession>
<evidence type="ECO:0000256" key="2">
    <source>
        <dbReference type="ARBA" id="ARBA00010305"/>
    </source>
</evidence>
<name>A0A653CC55_CALMS</name>
<dbReference type="AlphaFoldDB" id="A0A653CC55"/>
<evidence type="ECO:0000256" key="5">
    <source>
        <dbReference type="ARBA" id="ARBA00023212"/>
    </source>
</evidence>
<keyword evidence="4" id="KW-0963">Cytoplasm</keyword>
<dbReference type="Proteomes" id="UP000410492">
    <property type="component" value="Unassembled WGS sequence"/>
</dbReference>
<reference evidence="7 8" key="1">
    <citation type="submission" date="2019-01" db="EMBL/GenBank/DDBJ databases">
        <authorList>
            <person name="Sayadi A."/>
        </authorList>
    </citation>
    <scope>NUCLEOTIDE SEQUENCE [LARGE SCALE GENOMIC DNA]</scope>
</reference>